<feature type="domain" description="Helicase ATP-binding" evidence="1">
    <location>
        <begin position="32"/>
        <end position="93"/>
    </location>
</feature>
<gene>
    <name evidence="2" type="ORF">NBRC111894_3382</name>
</gene>
<organism evidence="2 3">
    <name type="scientific">Sporolactobacillus inulinus</name>
    <dbReference type="NCBI Taxonomy" id="2078"/>
    <lineage>
        <taxon>Bacteria</taxon>
        <taxon>Bacillati</taxon>
        <taxon>Bacillota</taxon>
        <taxon>Bacilli</taxon>
        <taxon>Bacillales</taxon>
        <taxon>Sporolactobacillaceae</taxon>
        <taxon>Sporolactobacillus</taxon>
    </lineage>
</organism>
<dbReference type="GO" id="GO:0003676">
    <property type="term" value="F:nucleic acid binding"/>
    <property type="evidence" value="ECO:0007669"/>
    <property type="project" value="InterPro"/>
</dbReference>
<dbReference type="InterPro" id="IPR011545">
    <property type="entry name" value="DEAD/DEAH_box_helicase_dom"/>
</dbReference>
<dbReference type="PROSITE" id="PS51192">
    <property type="entry name" value="HELICASE_ATP_BIND_1"/>
    <property type="match status" value="1"/>
</dbReference>
<dbReference type="SUPFAM" id="SSF52540">
    <property type="entry name" value="P-loop containing nucleoside triphosphate hydrolases"/>
    <property type="match status" value="1"/>
</dbReference>
<proteinExistence type="predicted"/>
<reference evidence="2 3" key="1">
    <citation type="submission" date="2017-11" db="EMBL/GenBank/DDBJ databases">
        <title>Draft Genome Sequence of Sporolactobacillus inulinus NBRC 111894 Isolated from Koso, a Japanese Sugar-Vegetable Fermented Beverage.</title>
        <authorList>
            <person name="Chiou T.Y."/>
            <person name="Oshima K."/>
            <person name="Suda W."/>
            <person name="Hattori M."/>
            <person name="Takahashi T."/>
        </authorList>
    </citation>
    <scope>NUCLEOTIDE SEQUENCE [LARGE SCALE GENOMIC DNA]</scope>
    <source>
        <strain evidence="2 3">NBRC111894</strain>
    </source>
</reference>
<dbReference type="InterPro" id="IPR027417">
    <property type="entry name" value="P-loop_NTPase"/>
</dbReference>
<keyword evidence="2" id="KW-0378">Hydrolase</keyword>
<keyword evidence="2" id="KW-0347">Helicase</keyword>
<dbReference type="GO" id="GO:0006281">
    <property type="term" value="P:DNA repair"/>
    <property type="evidence" value="ECO:0007669"/>
    <property type="project" value="TreeGrafter"/>
</dbReference>
<dbReference type="GO" id="GO:0043590">
    <property type="term" value="C:bacterial nucleoid"/>
    <property type="evidence" value="ECO:0007669"/>
    <property type="project" value="TreeGrafter"/>
</dbReference>
<dbReference type="AlphaFoldDB" id="A0A4Y1ZHH4"/>
<accession>A0A4Y1ZHH4</accession>
<dbReference type="GO" id="GO:0043138">
    <property type="term" value="F:3'-5' DNA helicase activity"/>
    <property type="evidence" value="ECO:0007669"/>
    <property type="project" value="TreeGrafter"/>
</dbReference>
<keyword evidence="2" id="KW-0547">Nucleotide-binding</keyword>
<dbReference type="GO" id="GO:0005524">
    <property type="term" value="F:ATP binding"/>
    <property type="evidence" value="ECO:0007669"/>
    <property type="project" value="InterPro"/>
</dbReference>
<evidence type="ECO:0000259" key="1">
    <source>
        <dbReference type="PROSITE" id="PS51192"/>
    </source>
</evidence>
<dbReference type="GO" id="GO:0030894">
    <property type="term" value="C:replisome"/>
    <property type="evidence" value="ECO:0007669"/>
    <property type="project" value="TreeGrafter"/>
</dbReference>
<evidence type="ECO:0000313" key="3">
    <source>
        <dbReference type="Proteomes" id="UP000319716"/>
    </source>
</evidence>
<keyword evidence="2" id="KW-0067">ATP-binding</keyword>
<dbReference type="GO" id="GO:0009378">
    <property type="term" value="F:four-way junction helicase activity"/>
    <property type="evidence" value="ECO:0007669"/>
    <property type="project" value="TreeGrafter"/>
</dbReference>
<protein>
    <submittedName>
        <fullName evidence="2">ATP-dependent DNA helicase recQ</fullName>
    </submittedName>
</protein>
<dbReference type="PANTHER" id="PTHR13710">
    <property type="entry name" value="DNA HELICASE RECQ FAMILY MEMBER"/>
    <property type="match status" value="1"/>
</dbReference>
<dbReference type="PANTHER" id="PTHR13710:SF84">
    <property type="entry name" value="ATP-DEPENDENT DNA HELICASE RECS-RELATED"/>
    <property type="match status" value="1"/>
</dbReference>
<dbReference type="InterPro" id="IPR014001">
    <property type="entry name" value="Helicase_ATP-bd"/>
</dbReference>
<dbReference type="GO" id="GO:0006310">
    <property type="term" value="P:DNA recombination"/>
    <property type="evidence" value="ECO:0007669"/>
    <property type="project" value="TreeGrafter"/>
</dbReference>
<name>A0A4Y1ZHH4_9BACL</name>
<dbReference type="Pfam" id="PF00270">
    <property type="entry name" value="DEAD"/>
    <property type="match status" value="1"/>
</dbReference>
<dbReference type="Gene3D" id="3.40.50.300">
    <property type="entry name" value="P-loop containing nucleotide triphosphate hydrolases"/>
    <property type="match status" value="1"/>
</dbReference>
<dbReference type="EMBL" id="BEXB01000033">
    <property type="protein sequence ID" value="GAY77828.1"/>
    <property type="molecule type" value="Genomic_DNA"/>
</dbReference>
<dbReference type="Proteomes" id="UP000319716">
    <property type="component" value="Unassembled WGS sequence"/>
</dbReference>
<dbReference type="RefSeq" id="WP_262393117.1">
    <property type="nucleotide sequence ID" value="NZ_BEXB01000033.1"/>
</dbReference>
<dbReference type="GO" id="GO:0005737">
    <property type="term" value="C:cytoplasm"/>
    <property type="evidence" value="ECO:0007669"/>
    <property type="project" value="TreeGrafter"/>
</dbReference>
<comment type="caution">
    <text evidence="2">The sequence shown here is derived from an EMBL/GenBank/DDBJ whole genome shotgun (WGS) entry which is preliminary data.</text>
</comment>
<evidence type="ECO:0000313" key="2">
    <source>
        <dbReference type="EMBL" id="GAY77828.1"/>
    </source>
</evidence>
<sequence length="93" mass="10338">MSSNQSFLKQAQTILKEQFGHEQFRPGQEEIIVNVLNGRDVFAMMPTGSGKSLCYQIPGYLLQGTVLIISPLLSLMEDQVHALRLMGEKMSAP</sequence>